<protein>
    <submittedName>
        <fullName evidence="1">Arc/MetJ-type ribon-helix-helix transcriptional regulator</fullName>
    </submittedName>
</protein>
<dbReference type="EMBL" id="JACHGT010000004">
    <property type="protein sequence ID" value="MBB6034097.1"/>
    <property type="molecule type" value="Genomic_DNA"/>
</dbReference>
<reference evidence="1 2" key="1">
    <citation type="submission" date="2020-08" db="EMBL/GenBank/DDBJ databases">
        <title>Genomic Encyclopedia of Type Strains, Phase IV (KMG-IV): sequencing the most valuable type-strain genomes for metagenomic binning, comparative biology and taxonomic classification.</title>
        <authorList>
            <person name="Goeker M."/>
        </authorList>
    </citation>
    <scope>NUCLEOTIDE SEQUENCE [LARGE SCALE GENOMIC DNA]</scope>
    <source>
        <strain evidence="1 2">YIM 65646</strain>
    </source>
</reference>
<proteinExistence type="predicted"/>
<dbReference type="RefSeq" id="WP_203686129.1">
    <property type="nucleotide sequence ID" value="NZ_BONT01000044.1"/>
</dbReference>
<evidence type="ECO:0000313" key="2">
    <source>
        <dbReference type="Proteomes" id="UP000548476"/>
    </source>
</evidence>
<dbReference type="Proteomes" id="UP000548476">
    <property type="component" value="Unassembled WGS sequence"/>
</dbReference>
<gene>
    <name evidence="1" type="ORF">HNR73_001947</name>
</gene>
<name>A0A841FLN4_9ACTN</name>
<comment type="caution">
    <text evidence="1">The sequence shown here is derived from an EMBL/GenBank/DDBJ whole genome shotgun (WGS) entry which is preliminary data.</text>
</comment>
<organism evidence="1 2">
    <name type="scientific">Phytomonospora endophytica</name>
    <dbReference type="NCBI Taxonomy" id="714109"/>
    <lineage>
        <taxon>Bacteria</taxon>
        <taxon>Bacillati</taxon>
        <taxon>Actinomycetota</taxon>
        <taxon>Actinomycetes</taxon>
        <taxon>Micromonosporales</taxon>
        <taxon>Micromonosporaceae</taxon>
        <taxon>Phytomonospora</taxon>
    </lineage>
</organism>
<keyword evidence="2" id="KW-1185">Reference proteome</keyword>
<dbReference type="AlphaFoldDB" id="A0A841FLN4"/>
<sequence>MGTLNVRTDEAMETALQALTSGGRSRSEAVRYALLHTYREQMIAQAKADADRLAENPDDQAEMLAIQRFMGVAE</sequence>
<evidence type="ECO:0000313" key="1">
    <source>
        <dbReference type="EMBL" id="MBB6034097.1"/>
    </source>
</evidence>
<accession>A0A841FLN4</accession>